<dbReference type="InterPro" id="IPR011701">
    <property type="entry name" value="MFS"/>
</dbReference>
<dbReference type="InterPro" id="IPR036259">
    <property type="entry name" value="MFS_trans_sf"/>
</dbReference>
<feature type="transmembrane region" description="Helical" evidence="8">
    <location>
        <begin position="145"/>
        <end position="166"/>
    </location>
</feature>
<comment type="caution">
    <text evidence="10">The sequence shown here is derived from an EMBL/GenBank/DDBJ whole genome shotgun (WGS) entry which is preliminary data.</text>
</comment>
<dbReference type="Pfam" id="PF07690">
    <property type="entry name" value="MFS_1"/>
    <property type="match status" value="1"/>
</dbReference>
<feature type="transmembrane region" description="Helical" evidence="8">
    <location>
        <begin position="172"/>
        <end position="195"/>
    </location>
</feature>
<evidence type="ECO:0000256" key="4">
    <source>
        <dbReference type="ARBA" id="ARBA00022692"/>
    </source>
</evidence>
<feature type="domain" description="Major facilitator superfamily (MFS) profile" evidence="9">
    <location>
        <begin position="20"/>
        <end position="466"/>
    </location>
</feature>
<dbReference type="Gene3D" id="1.20.1250.20">
    <property type="entry name" value="MFS general substrate transporter like domains"/>
    <property type="match status" value="2"/>
</dbReference>
<dbReference type="PANTHER" id="PTHR42718">
    <property type="entry name" value="MAJOR FACILITATOR SUPERFAMILY MULTIDRUG TRANSPORTER MFSC"/>
    <property type="match status" value="1"/>
</dbReference>
<dbReference type="CDD" id="cd17503">
    <property type="entry name" value="MFS_LmrB_MDR_like"/>
    <property type="match status" value="1"/>
</dbReference>
<evidence type="ECO:0000259" key="9">
    <source>
        <dbReference type="PROSITE" id="PS50850"/>
    </source>
</evidence>
<feature type="transmembrane region" description="Helical" evidence="8">
    <location>
        <begin position="366"/>
        <end position="385"/>
    </location>
</feature>
<protein>
    <submittedName>
        <fullName evidence="10">Multidrug efflux MFS transporter</fullName>
    </submittedName>
</protein>
<evidence type="ECO:0000256" key="7">
    <source>
        <dbReference type="SAM" id="MobiDB-lite"/>
    </source>
</evidence>
<sequence>MHADADADAGDRIDGPLARLIGVMVLGGFMALLDATIVNVGIGTLARHFHAPLDTIAWTASAYMLTLAAAIPVSGWAVDRYGGRAVWLAGLALFTCGSLLCALAWYPGALIAFRVVQGIGGGLMEPTMLTVLARAAGPRRAGRMMALMSIPMTLGPILGPVAGGLINEYLPWRWMFLVNLPVGAVAIALAVRTVPAGAPDGTERRPFDVLGLLLLSPGSVAVMYGLSQAATAGFGAPRVVAGLVLGAVFLLGYVLHALRTPVPPLVDLRLLALRPYAASVAVMTLVGGVLFALLFLVPLYYQQVRGHGVLAAGLLLVPQGAGAFLGMPIAGRLSDRIGARALVPAGGAVVALTTLAYTQAGTGASLVWLGACSAVCGFGLGLIGAPTMASVYRSVPAESTPSATGTLYVLNQIGAALGITVVTLLLQHRVSGGATPAEAFGTAFWWMVAAGGVLLLAGFSLPGRPAAASGISSPVADEPERTRADRR</sequence>
<feature type="region of interest" description="Disordered" evidence="7">
    <location>
        <begin position="465"/>
        <end position="487"/>
    </location>
</feature>
<feature type="transmembrane region" description="Helical" evidence="8">
    <location>
        <begin position="56"/>
        <end position="78"/>
    </location>
</feature>
<organism evidence="10 11">
    <name type="scientific">Actinomadura nitritigenes</name>
    <dbReference type="NCBI Taxonomy" id="134602"/>
    <lineage>
        <taxon>Bacteria</taxon>
        <taxon>Bacillati</taxon>
        <taxon>Actinomycetota</taxon>
        <taxon>Actinomycetes</taxon>
        <taxon>Streptosporangiales</taxon>
        <taxon>Thermomonosporaceae</taxon>
        <taxon>Actinomadura</taxon>
    </lineage>
</organism>
<feature type="transmembrane region" description="Helical" evidence="8">
    <location>
        <begin position="207"/>
        <end position="226"/>
    </location>
</feature>
<dbReference type="PANTHER" id="PTHR42718:SF46">
    <property type="entry name" value="BLR6921 PROTEIN"/>
    <property type="match status" value="1"/>
</dbReference>
<dbReference type="Proteomes" id="UP000666915">
    <property type="component" value="Unassembled WGS sequence"/>
</dbReference>
<evidence type="ECO:0000313" key="10">
    <source>
        <dbReference type="EMBL" id="MBO2439450.1"/>
    </source>
</evidence>
<dbReference type="InterPro" id="IPR004638">
    <property type="entry name" value="EmrB-like"/>
</dbReference>
<feature type="transmembrane region" description="Helical" evidence="8">
    <location>
        <begin position="439"/>
        <end position="459"/>
    </location>
</feature>
<accession>A0ABS3QZP6</accession>
<evidence type="ECO:0000256" key="3">
    <source>
        <dbReference type="ARBA" id="ARBA00022475"/>
    </source>
</evidence>
<proteinExistence type="predicted"/>
<evidence type="ECO:0000256" key="2">
    <source>
        <dbReference type="ARBA" id="ARBA00022448"/>
    </source>
</evidence>
<dbReference type="PROSITE" id="PS50850">
    <property type="entry name" value="MFS"/>
    <property type="match status" value="1"/>
</dbReference>
<feature type="transmembrane region" description="Helical" evidence="8">
    <location>
        <begin position="111"/>
        <end position="133"/>
    </location>
</feature>
<evidence type="ECO:0000256" key="6">
    <source>
        <dbReference type="ARBA" id="ARBA00023136"/>
    </source>
</evidence>
<evidence type="ECO:0000313" key="11">
    <source>
        <dbReference type="Proteomes" id="UP000666915"/>
    </source>
</evidence>
<feature type="transmembrane region" description="Helical" evidence="8">
    <location>
        <begin position="406"/>
        <end position="427"/>
    </location>
</feature>
<comment type="subcellular location">
    <subcellularLocation>
        <location evidence="1">Cell membrane</location>
        <topology evidence="1">Multi-pass membrane protein</topology>
    </subcellularLocation>
</comment>
<keyword evidence="5 8" id="KW-1133">Transmembrane helix</keyword>
<dbReference type="NCBIfam" id="TIGR00711">
    <property type="entry name" value="efflux_EmrB"/>
    <property type="match status" value="1"/>
</dbReference>
<evidence type="ECO:0000256" key="8">
    <source>
        <dbReference type="SAM" id="Phobius"/>
    </source>
</evidence>
<keyword evidence="6 8" id="KW-0472">Membrane</keyword>
<feature type="compositionally biased region" description="Basic and acidic residues" evidence="7">
    <location>
        <begin position="478"/>
        <end position="487"/>
    </location>
</feature>
<evidence type="ECO:0000256" key="5">
    <source>
        <dbReference type="ARBA" id="ARBA00022989"/>
    </source>
</evidence>
<keyword evidence="3" id="KW-1003">Cell membrane</keyword>
<keyword evidence="11" id="KW-1185">Reference proteome</keyword>
<keyword evidence="2" id="KW-0813">Transport</keyword>
<evidence type="ECO:0000256" key="1">
    <source>
        <dbReference type="ARBA" id="ARBA00004651"/>
    </source>
</evidence>
<feature type="transmembrane region" description="Helical" evidence="8">
    <location>
        <begin position="238"/>
        <end position="255"/>
    </location>
</feature>
<reference evidence="10 11" key="1">
    <citation type="submission" date="2021-03" db="EMBL/GenBank/DDBJ databases">
        <authorList>
            <person name="Kanchanasin P."/>
            <person name="Saeng-In P."/>
            <person name="Phongsopitanun W."/>
            <person name="Yuki M."/>
            <person name="Kudo T."/>
            <person name="Ohkuma M."/>
            <person name="Tanasupawat S."/>
        </authorList>
    </citation>
    <scope>NUCLEOTIDE SEQUENCE [LARGE SCALE GENOMIC DNA]</scope>
    <source>
        <strain evidence="10 11">L46</strain>
    </source>
</reference>
<name>A0ABS3QZP6_9ACTN</name>
<gene>
    <name evidence="10" type="ORF">J4557_18155</name>
</gene>
<feature type="transmembrane region" description="Helical" evidence="8">
    <location>
        <begin position="341"/>
        <end position="360"/>
    </location>
</feature>
<keyword evidence="4 8" id="KW-0812">Transmembrane</keyword>
<feature type="transmembrane region" description="Helical" evidence="8">
    <location>
        <begin position="20"/>
        <end position="44"/>
    </location>
</feature>
<feature type="transmembrane region" description="Helical" evidence="8">
    <location>
        <begin position="276"/>
        <end position="301"/>
    </location>
</feature>
<dbReference type="EMBL" id="JAGEOK010000011">
    <property type="protein sequence ID" value="MBO2439450.1"/>
    <property type="molecule type" value="Genomic_DNA"/>
</dbReference>
<dbReference type="PRINTS" id="PR01036">
    <property type="entry name" value="TCRTETB"/>
</dbReference>
<feature type="transmembrane region" description="Helical" evidence="8">
    <location>
        <begin position="307"/>
        <end position="329"/>
    </location>
</feature>
<feature type="transmembrane region" description="Helical" evidence="8">
    <location>
        <begin position="85"/>
        <end position="105"/>
    </location>
</feature>
<dbReference type="SUPFAM" id="SSF103473">
    <property type="entry name" value="MFS general substrate transporter"/>
    <property type="match status" value="1"/>
</dbReference>
<dbReference type="InterPro" id="IPR020846">
    <property type="entry name" value="MFS_dom"/>
</dbReference>